<dbReference type="Gene3D" id="1.25.40.570">
    <property type="match status" value="1"/>
</dbReference>
<dbReference type="STRING" id="105231.A0A1Y1IL68"/>
<dbReference type="SMART" id="SM00088">
    <property type="entry name" value="PINT"/>
    <property type="match status" value="1"/>
</dbReference>
<reference evidence="7 8" key="1">
    <citation type="journal article" date="2014" name="Nat. Commun.">
        <title>Klebsormidium flaccidum genome reveals primary factors for plant terrestrial adaptation.</title>
        <authorList>
            <person name="Hori K."/>
            <person name="Maruyama F."/>
            <person name="Fujisawa T."/>
            <person name="Togashi T."/>
            <person name="Yamamoto N."/>
            <person name="Seo M."/>
            <person name="Sato S."/>
            <person name="Yamada T."/>
            <person name="Mori H."/>
            <person name="Tajima N."/>
            <person name="Moriyama T."/>
            <person name="Ikeuchi M."/>
            <person name="Watanabe M."/>
            <person name="Wada H."/>
            <person name="Kobayashi K."/>
            <person name="Saito M."/>
            <person name="Masuda T."/>
            <person name="Sasaki-Sekimoto Y."/>
            <person name="Mashiguchi K."/>
            <person name="Awai K."/>
            <person name="Shimojima M."/>
            <person name="Masuda S."/>
            <person name="Iwai M."/>
            <person name="Nobusawa T."/>
            <person name="Narise T."/>
            <person name="Kondo S."/>
            <person name="Saito H."/>
            <person name="Sato R."/>
            <person name="Murakawa M."/>
            <person name="Ihara Y."/>
            <person name="Oshima-Yamada Y."/>
            <person name="Ohtaka K."/>
            <person name="Satoh M."/>
            <person name="Sonobe K."/>
            <person name="Ishii M."/>
            <person name="Ohtani R."/>
            <person name="Kanamori-Sato M."/>
            <person name="Honoki R."/>
            <person name="Miyazaki D."/>
            <person name="Mochizuki H."/>
            <person name="Umetsu J."/>
            <person name="Higashi K."/>
            <person name="Shibata D."/>
            <person name="Kamiya Y."/>
            <person name="Sato N."/>
            <person name="Nakamura Y."/>
            <person name="Tabata S."/>
            <person name="Ida S."/>
            <person name="Kurokawa K."/>
            <person name="Ohta H."/>
        </authorList>
    </citation>
    <scope>NUCLEOTIDE SEQUENCE [LARGE SCALE GENOMIC DNA]</scope>
    <source>
        <strain evidence="7 8">NIES-2285</strain>
    </source>
</reference>
<dbReference type="Pfam" id="PF01399">
    <property type="entry name" value="PCI"/>
    <property type="match status" value="1"/>
</dbReference>
<evidence type="ECO:0000256" key="5">
    <source>
        <dbReference type="ARBA" id="ARBA00064920"/>
    </source>
</evidence>
<comment type="subunit">
    <text evidence="5">Component of the 19S regulatory particle (RP/PA700) lid subcomplex of the 26S proteasome. The 26S proteasome is composed of a core protease (CP), known as the 20S proteasome, capped at one or both ends by the 19S regulatory particle (RP/PA700). The RP/PA700 complex is composed of at least 17 different subunits in two subcomplexes, the base and the lid, which form the portions proximal and distal to the 20S proteolytic core, respectively.</text>
</comment>
<keyword evidence="4" id="KW-0007">Acetylation</keyword>
<evidence type="ECO:0000256" key="2">
    <source>
        <dbReference type="ARBA" id="ARBA00006207"/>
    </source>
</evidence>
<dbReference type="EMBL" id="DF237767">
    <property type="protein sequence ID" value="GAQ91610.1"/>
    <property type="molecule type" value="Genomic_DNA"/>
</dbReference>
<comment type="similarity">
    <text evidence="2">Belongs to the proteasome subunit S11 family.</text>
</comment>
<dbReference type="OrthoDB" id="1093at2759"/>
<comment type="function">
    <text evidence="1">Acts as a regulatory subunit of the 26S proteasome which is involved in the ATP-dependent degradation of ubiquitinated proteins.</text>
</comment>
<dbReference type="GO" id="GO:0005198">
    <property type="term" value="F:structural molecule activity"/>
    <property type="evidence" value="ECO:0000318"/>
    <property type="project" value="GO_Central"/>
</dbReference>
<protein>
    <submittedName>
        <fullName evidence="7">26S proteasome regulatory subunit N9</fullName>
    </submittedName>
</protein>
<dbReference type="FunFam" id="1.25.40.570:FF:000024">
    <property type="entry name" value="26S proteasome non-ATPase regulatory subunit 13 homolog B"/>
    <property type="match status" value="1"/>
</dbReference>
<dbReference type="InterPro" id="IPR036390">
    <property type="entry name" value="WH_DNA-bd_sf"/>
</dbReference>
<dbReference type="Pfam" id="PF22037">
    <property type="entry name" value="PSD13_N"/>
    <property type="match status" value="1"/>
</dbReference>
<dbReference type="PANTHER" id="PTHR10539:SF0">
    <property type="entry name" value="26S PROTEASOME NON-ATPASE REGULATORY SUBUNIT 13"/>
    <property type="match status" value="1"/>
</dbReference>
<keyword evidence="3 7" id="KW-0647">Proteasome</keyword>
<proteinExistence type="inferred from homology"/>
<dbReference type="PROSITE" id="PS50250">
    <property type="entry name" value="PCI"/>
    <property type="match status" value="1"/>
</dbReference>
<evidence type="ECO:0000256" key="1">
    <source>
        <dbReference type="ARBA" id="ARBA00002187"/>
    </source>
</evidence>
<dbReference type="GO" id="GO:0008541">
    <property type="term" value="C:proteasome regulatory particle, lid subcomplex"/>
    <property type="evidence" value="ECO:0000318"/>
    <property type="project" value="GO_Central"/>
</dbReference>
<sequence length="388" mass="44090">MAPLKFLEDQQVAHPELAEWYQQFGDLYQRKLWHQLTVKLEQFVSLAALQSGDGLIQLYHNFIADFETKINLLKLAQFAVVVSRQYREKDAAIAYLEQIVEKLRQTKQARVEEPVLYVKMQIAKLKLQGGEDKATKDLLEEGKGTLESMADVDPSVHASVYWVSSQYHKSRQDFAEFYRSALQYLSYTSVDTLSEDFKLNFSVDLSLAALLGENIYNFGELLAHPIMKVLESNKGAEWLFQIVHAFNAGDLSKYDALCNQYAKQLNAQPALVANERRLREKITILSLLELVFSRPSEDRTISLAEIAERTKLPIDGVEFLLMKTLSVHLIEGVIDQVDGTVRVSWVQPRVLAVTQISGLRDRLDSWLTKVHSTLLSIETEAPDLIAVS</sequence>
<keyword evidence="8" id="KW-1185">Reference proteome</keyword>
<accession>A0A1Y1IL68</accession>
<dbReference type="SUPFAM" id="SSF46785">
    <property type="entry name" value="Winged helix' DNA-binding domain"/>
    <property type="match status" value="1"/>
</dbReference>
<organism evidence="7 8">
    <name type="scientific">Klebsormidium nitens</name>
    <name type="common">Green alga</name>
    <name type="synonym">Ulothrix nitens</name>
    <dbReference type="NCBI Taxonomy" id="105231"/>
    <lineage>
        <taxon>Eukaryota</taxon>
        <taxon>Viridiplantae</taxon>
        <taxon>Streptophyta</taxon>
        <taxon>Klebsormidiophyceae</taxon>
        <taxon>Klebsormidiales</taxon>
        <taxon>Klebsormidiaceae</taxon>
        <taxon>Klebsormidium</taxon>
    </lineage>
</organism>
<evidence type="ECO:0000259" key="6">
    <source>
        <dbReference type="PROSITE" id="PS50250"/>
    </source>
</evidence>
<evidence type="ECO:0000313" key="7">
    <source>
        <dbReference type="EMBL" id="GAQ91610.1"/>
    </source>
</evidence>
<dbReference type="PANTHER" id="PTHR10539">
    <property type="entry name" value="26S PROTEASOME NON-ATPASE REGULATORY SUBUNIT 13"/>
    <property type="match status" value="1"/>
</dbReference>
<name>A0A1Y1IL68_KLENI</name>
<dbReference type="Proteomes" id="UP000054558">
    <property type="component" value="Unassembled WGS sequence"/>
</dbReference>
<dbReference type="InterPro" id="IPR054179">
    <property type="entry name" value="PSD13_N"/>
</dbReference>
<evidence type="ECO:0000313" key="8">
    <source>
        <dbReference type="Proteomes" id="UP000054558"/>
    </source>
</evidence>
<dbReference type="GO" id="GO:0005634">
    <property type="term" value="C:nucleus"/>
    <property type="evidence" value="ECO:0000318"/>
    <property type="project" value="GO_Central"/>
</dbReference>
<dbReference type="GO" id="GO:0005829">
    <property type="term" value="C:cytosol"/>
    <property type="evidence" value="ECO:0000318"/>
    <property type="project" value="GO_Central"/>
</dbReference>
<gene>
    <name evidence="7" type="ORF">KFL_008180020</name>
</gene>
<evidence type="ECO:0000256" key="4">
    <source>
        <dbReference type="ARBA" id="ARBA00022990"/>
    </source>
</evidence>
<dbReference type="OMA" id="SFEDYWE"/>
<dbReference type="AlphaFoldDB" id="A0A1Y1IL68"/>
<dbReference type="InterPro" id="IPR035298">
    <property type="entry name" value="PSMD13"/>
</dbReference>
<dbReference type="InterPro" id="IPR000717">
    <property type="entry name" value="PCI_dom"/>
</dbReference>
<dbReference type="GO" id="GO:0006511">
    <property type="term" value="P:ubiquitin-dependent protein catabolic process"/>
    <property type="evidence" value="ECO:0000318"/>
    <property type="project" value="GO_Central"/>
</dbReference>
<evidence type="ECO:0000256" key="3">
    <source>
        <dbReference type="ARBA" id="ARBA00022942"/>
    </source>
</evidence>
<feature type="domain" description="PCI" evidence="6">
    <location>
        <begin position="173"/>
        <end position="348"/>
    </location>
</feature>